<comment type="subcellular location">
    <subcellularLocation>
        <location evidence="2">Nucleus</location>
    </subcellularLocation>
</comment>
<dbReference type="GO" id="GO:0005634">
    <property type="term" value="C:nucleus"/>
    <property type="evidence" value="ECO:0007669"/>
    <property type="project" value="UniProtKB-SubCell"/>
</dbReference>
<dbReference type="Pfam" id="PF26138">
    <property type="entry name" value="DUF8040"/>
    <property type="match status" value="1"/>
</dbReference>
<evidence type="ECO:0000256" key="4">
    <source>
        <dbReference type="ARBA" id="ARBA00022722"/>
    </source>
</evidence>
<dbReference type="PANTHER" id="PTHR22930:SF85">
    <property type="entry name" value="GH03217P-RELATED"/>
    <property type="match status" value="1"/>
</dbReference>
<evidence type="ECO:0000256" key="5">
    <source>
        <dbReference type="ARBA" id="ARBA00022723"/>
    </source>
</evidence>
<evidence type="ECO:0000259" key="9">
    <source>
        <dbReference type="Pfam" id="PF26138"/>
    </source>
</evidence>
<proteinExistence type="evidence at transcript level"/>
<keyword evidence="5" id="KW-0479">Metal-binding</keyword>
<dbReference type="Pfam" id="PF13359">
    <property type="entry name" value="DDE_Tnp_4"/>
    <property type="match status" value="1"/>
</dbReference>
<feature type="domain" description="DUF8040" evidence="9">
    <location>
        <begin position="6"/>
        <end position="94"/>
    </location>
</feature>
<dbReference type="GO" id="GO:0016787">
    <property type="term" value="F:hydrolase activity"/>
    <property type="evidence" value="ECO:0007669"/>
    <property type="project" value="UniProtKB-KW"/>
</dbReference>
<feature type="domain" description="DDE Tnp4" evidence="8">
    <location>
        <begin position="133"/>
        <end position="197"/>
    </location>
</feature>
<dbReference type="AlphaFoldDB" id="A0A0K8TKD6"/>
<dbReference type="EMBL" id="GDAI01003027">
    <property type="protein sequence ID" value="JAI14576.1"/>
    <property type="molecule type" value="mRNA"/>
</dbReference>
<evidence type="ECO:0000256" key="3">
    <source>
        <dbReference type="ARBA" id="ARBA00006958"/>
    </source>
</evidence>
<comment type="cofactor">
    <cofactor evidence="1">
        <name>a divalent metal cation</name>
        <dbReference type="ChEBI" id="CHEBI:60240"/>
    </cofactor>
</comment>
<evidence type="ECO:0000313" key="10">
    <source>
        <dbReference type="EMBL" id="JAI14576.1"/>
    </source>
</evidence>
<feature type="non-terminal residue" evidence="10">
    <location>
        <position position="198"/>
    </location>
</feature>
<name>A0A0K8TKD6_TABBR</name>
<evidence type="ECO:0000256" key="7">
    <source>
        <dbReference type="ARBA" id="ARBA00023242"/>
    </source>
</evidence>
<accession>A0A0K8TKD6</accession>
<keyword evidence="6" id="KW-0378">Hydrolase</keyword>
<dbReference type="GO" id="GO:0004518">
    <property type="term" value="F:nuclease activity"/>
    <property type="evidence" value="ECO:0007669"/>
    <property type="project" value="UniProtKB-KW"/>
</dbReference>
<evidence type="ECO:0000256" key="1">
    <source>
        <dbReference type="ARBA" id="ARBA00001968"/>
    </source>
</evidence>
<organism evidence="10">
    <name type="scientific">Tabanus bromius</name>
    <name type="common">Band-eyed brown horse fly</name>
    <dbReference type="NCBI Taxonomy" id="304241"/>
    <lineage>
        <taxon>Eukaryota</taxon>
        <taxon>Metazoa</taxon>
        <taxon>Ecdysozoa</taxon>
        <taxon>Arthropoda</taxon>
        <taxon>Hexapoda</taxon>
        <taxon>Insecta</taxon>
        <taxon>Pterygota</taxon>
        <taxon>Neoptera</taxon>
        <taxon>Endopterygota</taxon>
        <taxon>Diptera</taxon>
        <taxon>Brachycera</taxon>
        <taxon>Tabanomorpha</taxon>
        <taxon>Tabanoidea</taxon>
        <taxon>Tabanidae</taxon>
        <taxon>Tabanus</taxon>
    </lineage>
</organism>
<evidence type="ECO:0000256" key="2">
    <source>
        <dbReference type="ARBA" id="ARBA00004123"/>
    </source>
</evidence>
<dbReference type="InterPro" id="IPR045249">
    <property type="entry name" value="HARBI1-like"/>
</dbReference>
<dbReference type="InterPro" id="IPR058353">
    <property type="entry name" value="DUF8040"/>
</dbReference>
<reference evidence="10" key="1">
    <citation type="journal article" date="2015" name="Insect Biochem. Mol. Biol.">
        <title>An insight into the sialome of the horse fly, Tabanus bromius.</title>
        <authorList>
            <person name="Ribeiro J.M."/>
            <person name="Kazimirova M."/>
            <person name="Takac P."/>
            <person name="Andersen J.F."/>
            <person name="Francischetti I.M."/>
        </authorList>
    </citation>
    <scope>NUCLEOTIDE SEQUENCE</scope>
</reference>
<evidence type="ECO:0000256" key="6">
    <source>
        <dbReference type="ARBA" id="ARBA00022801"/>
    </source>
</evidence>
<comment type="similarity">
    <text evidence="3">Belongs to the HARBI1 family.</text>
</comment>
<dbReference type="GO" id="GO:0046872">
    <property type="term" value="F:metal ion binding"/>
    <property type="evidence" value="ECO:0007669"/>
    <property type="project" value="UniProtKB-KW"/>
</dbReference>
<sequence>RTSTFWEEEVPKYTDEQFRNNFRFSRSTFRMLTNELHFIGKQDTNMRRCIPVDKRVAVALYAIGSSSEYRTVGNLFGIGRTTVGEIVNEFCEAVWTTFQPKFLSTFPANQEKVKDIVDGFESKWGFPQCFGAVDGTHIEIQPPKEHATDYFNYKGWYSIVLLACADYRYRFTYINIGGTGRNNDSYIYERSLLKKEME</sequence>
<protein>
    <submittedName>
        <fullName evidence="10">Putative nuclease harbi1-like isoform x1</fullName>
    </submittedName>
</protein>
<dbReference type="PANTHER" id="PTHR22930">
    <property type="match status" value="1"/>
</dbReference>
<dbReference type="InterPro" id="IPR027806">
    <property type="entry name" value="HARBI1_dom"/>
</dbReference>
<evidence type="ECO:0000259" key="8">
    <source>
        <dbReference type="Pfam" id="PF13359"/>
    </source>
</evidence>
<keyword evidence="7" id="KW-0539">Nucleus</keyword>
<keyword evidence="4" id="KW-0540">Nuclease</keyword>
<feature type="non-terminal residue" evidence="10">
    <location>
        <position position="1"/>
    </location>
</feature>